<keyword evidence="2" id="KW-1185">Reference proteome</keyword>
<dbReference type="eggNOG" id="ENOG50332MI">
    <property type="taxonomic scope" value="Bacteria"/>
</dbReference>
<dbReference type="EMBL" id="AMZN01000099">
    <property type="protein sequence ID" value="ELR68666.1"/>
    <property type="molecule type" value="Genomic_DNA"/>
</dbReference>
<dbReference type="Proteomes" id="UP000011135">
    <property type="component" value="Unassembled WGS sequence"/>
</dbReference>
<gene>
    <name evidence="1" type="ORF">C900_05955</name>
</gene>
<evidence type="ECO:0000313" key="2">
    <source>
        <dbReference type="Proteomes" id="UP000011135"/>
    </source>
</evidence>
<reference evidence="1 2" key="1">
    <citation type="submission" date="2012-12" db="EMBL/GenBank/DDBJ databases">
        <title>Genome assembly of Fulvivirga imtechensis AK7.</title>
        <authorList>
            <person name="Nupur N."/>
            <person name="Khatri I."/>
            <person name="Kumar R."/>
            <person name="Subramanian S."/>
            <person name="Pinnaka A."/>
        </authorList>
    </citation>
    <scope>NUCLEOTIDE SEQUENCE [LARGE SCALE GENOMIC DNA]</scope>
    <source>
        <strain evidence="1 2">AK7</strain>
    </source>
</reference>
<evidence type="ECO:0008006" key="3">
    <source>
        <dbReference type="Google" id="ProtNLM"/>
    </source>
</evidence>
<proteinExistence type="predicted"/>
<dbReference type="InterPro" id="IPR024265">
    <property type="entry name" value="DUF3788"/>
</dbReference>
<accession>L8JIG0</accession>
<dbReference type="AlphaFoldDB" id="L8JIG0"/>
<sequence>MDDISVFTDKTIIPDEETLSSGIGDTYPLWNDIKSYVYEHYPKATEEWKYPGAKYGWSFRVKDKKRVIIYLLPRENYFLAAMVFSPKATEMVLESPITDIIKDELRAARPYAEGRGIRIPVKNQKDVKDIKLLIDIKLAH</sequence>
<dbReference type="RefSeq" id="WP_009583044.1">
    <property type="nucleotide sequence ID" value="NZ_AMZN01000099.1"/>
</dbReference>
<dbReference type="Pfam" id="PF12663">
    <property type="entry name" value="DUF3788"/>
    <property type="match status" value="1"/>
</dbReference>
<dbReference type="OrthoDB" id="1121290at2"/>
<comment type="caution">
    <text evidence="1">The sequence shown here is derived from an EMBL/GenBank/DDBJ whole genome shotgun (WGS) entry which is preliminary data.</text>
</comment>
<dbReference type="STRING" id="1237149.C900_05955"/>
<protein>
    <recommendedName>
        <fullName evidence="3">DUF3788 domain-containing protein</fullName>
    </recommendedName>
</protein>
<name>L8JIG0_9BACT</name>
<evidence type="ECO:0000313" key="1">
    <source>
        <dbReference type="EMBL" id="ELR68666.1"/>
    </source>
</evidence>
<organism evidence="1 2">
    <name type="scientific">Fulvivirga imtechensis AK7</name>
    <dbReference type="NCBI Taxonomy" id="1237149"/>
    <lineage>
        <taxon>Bacteria</taxon>
        <taxon>Pseudomonadati</taxon>
        <taxon>Bacteroidota</taxon>
        <taxon>Cytophagia</taxon>
        <taxon>Cytophagales</taxon>
        <taxon>Fulvivirgaceae</taxon>
        <taxon>Fulvivirga</taxon>
    </lineage>
</organism>